<evidence type="ECO:0000313" key="1">
    <source>
        <dbReference type="EMBL" id="MED6291094.1"/>
    </source>
</evidence>
<organism evidence="1 2">
    <name type="scientific">Characodon lateralis</name>
    <dbReference type="NCBI Taxonomy" id="208331"/>
    <lineage>
        <taxon>Eukaryota</taxon>
        <taxon>Metazoa</taxon>
        <taxon>Chordata</taxon>
        <taxon>Craniata</taxon>
        <taxon>Vertebrata</taxon>
        <taxon>Euteleostomi</taxon>
        <taxon>Actinopterygii</taxon>
        <taxon>Neopterygii</taxon>
        <taxon>Teleostei</taxon>
        <taxon>Neoteleostei</taxon>
        <taxon>Acanthomorphata</taxon>
        <taxon>Ovalentaria</taxon>
        <taxon>Atherinomorphae</taxon>
        <taxon>Cyprinodontiformes</taxon>
        <taxon>Goodeidae</taxon>
        <taxon>Characodon</taxon>
    </lineage>
</organism>
<sequence>MSRHHHRFERDYRGPWDRREIRPSGLHNGGAHHSCASAVVNGNNRPGLLPLPVIPSLLPTPVTVAVTTSSCDLVVKRGITAAGSVAPASAKAAFLPSMIKSAGGHRKSDVALSVVPVSLSYPWPR</sequence>
<proteinExistence type="predicted"/>
<keyword evidence="2" id="KW-1185">Reference proteome</keyword>
<gene>
    <name evidence="1" type="ORF">CHARACLAT_020072</name>
</gene>
<comment type="caution">
    <text evidence="1">The sequence shown here is derived from an EMBL/GenBank/DDBJ whole genome shotgun (WGS) entry which is preliminary data.</text>
</comment>
<accession>A0ABU7EVH0</accession>
<name>A0ABU7EVH0_9TELE</name>
<dbReference type="Proteomes" id="UP001352852">
    <property type="component" value="Unassembled WGS sequence"/>
</dbReference>
<evidence type="ECO:0000313" key="2">
    <source>
        <dbReference type="Proteomes" id="UP001352852"/>
    </source>
</evidence>
<dbReference type="EMBL" id="JAHUTJ010067444">
    <property type="protein sequence ID" value="MED6291094.1"/>
    <property type="molecule type" value="Genomic_DNA"/>
</dbReference>
<protein>
    <submittedName>
        <fullName evidence="1">Uncharacterized protein</fullName>
    </submittedName>
</protein>
<reference evidence="1 2" key="1">
    <citation type="submission" date="2021-06" db="EMBL/GenBank/DDBJ databases">
        <authorList>
            <person name="Palmer J.M."/>
        </authorList>
    </citation>
    <scope>NUCLEOTIDE SEQUENCE [LARGE SCALE GENOMIC DNA]</scope>
    <source>
        <strain evidence="1 2">CL_MEX2019</strain>
        <tissue evidence="1">Muscle</tissue>
    </source>
</reference>